<comment type="function">
    <text evidence="7">DNA-dependent RNA polymerase catalyzes the transcription of DNA into RNA using the four ribonucleoside triphosphates as substrates.</text>
</comment>
<comment type="caution">
    <text evidence="9">The sequence shown here is derived from an EMBL/GenBank/DDBJ whole genome shotgun (WGS) entry which is preliminary data.</text>
</comment>
<dbReference type="InterPro" id="IPR042102">
    <property type="entry name" value="RNA_pol_Rpb1_3_sf"/>
</dbReference>
<keyword evidence="4" id="KW-0479">Metal-binding</keyword>
<evidence type="ECO:0000256" key="1">
    <source>
        <dbReference type="ARBA" id="ARBA00022478"/>
    </source>
</evidence>
<dbReference type="Pfam" id="PF04998">
    <property type="entry name" value="RNA_pol_Rpb1_5"/>
    <property type="match status" value="1"/>
</dbReference>
<evidence type="ECO:0000313" key="9">
    <source>
        <dbReference type="EMBL" id="PIM95979.1"/>
    </source>
</evidence>
<accession>A0ABX4MGW3</accession>
<evidence type="ECO:0000256" key="4">
    <source>
        <dbReference type="ARBA" id="ARBA00022723"/>
    </source>
</evidence>
<feature type="domain" description="RNA polymerase N-terminal" evidence="8">
    <location>
        <begin position="221"/>
        <end position="504"/>
    </location>
</feature>
<dbReference type="Pfam" id="PF04983">
    <property type="entry name" value="RNA_pol_Rpb1_3"/>
    <property type="match status" value="1"/>
</dbReference>
<evidence type="ECO:0000256" key="7">
    <source>
        <dbReference type="RuleBase" id="RU004279"/>
    </source>
</evidence>
<organism evidence="9 10">
    <name type="scientific">Candidatus Hodgkinia cicadicola</name>
    <dbReference type="NCBI Taxonomy" id="573658"/>
    <lineage>
        <taxon>Bacteria</taxon>
        <taxon>Pseudomonadati</taxon>
        <taxon>Pseudomonadota</taxon>
        <taxon>Alphaproteobacteria</taxon>
        <taxon>Hyphomicrobiales</taxon>
        <taxon>Candidatus Hodgkinia</taxon>
    </lineage>
</organism>
<dbReference type="Gene3D" id="1.10.132.30">
    <property type="match status" value="1"/>
</dbReference>
<protein>
    <recommendedName>
        <fullName evidence="7">DNA-directed RNA polymerase subunit</fullName>
        <ecNumber evidence="7">2.7.7.6</ecNumber>
    </recommendedName>
</protein>
<keyword evidence="2 7" id="KW-0808">Transferase</keyword>
<gene>
    <name evidence="9" type="primary">rpoC</name>
    <name evidence="9" type="ORF">magtdc_92</name>
</gene>
<dbReference type="InterPro" id="IPR007066">
    <property type="entry name" value="RNA_pol_Rpb1_3"/>
</dbReference>
<dbReference type="SUPFAM" id="SSF64484">
    <property type="entry name" value="beta and beta-prime subunits of DNA dependent RNA-polymerase"/>
    <property type="match status" value="1"/>
</dbReference>
<dbReference type="PANTHER" id="PTHR19376:SF54">
    <property type="entry name" value="DNA-DIRECTED RNA POLYMERASE SUBUNIT BETA"/>
    <property type="match status" value="1"/>
</dbReference>
<dbReference type="Gene3D" id="4.10.860.120">
    <property type="entry name" value="RNA polymerase II, clamp domain"/>
    <property type="match status" value="1"/>
</dbReference>
<dbReference type="Gene3D" id="2.40.40.20">
    <property type="match status" value="1"/>
</dbReference>
<dbReference type="Gene3D" id="1.10.150.390">
    <property type="match status" value="1"/>
</dbReference>
<keyword evidence="5 7" id="KW-0804">Transcription</keyword>
<dbReference type="Pfam" id="PF04997">
    <property type="entry name" value="RNA_pol_Rpb1_1"/>
    <property type="match status" value="1"/>
</dbReference>
<keyword evidence="1 7" id="KW-0240">DNA-directed RNA polymerase</keyword>
<evidence type="ECO:0000256" key="5">
    <source>
        <dbReference type="ARBA" id="ARBA00023163"/>
    </source>
</evidence>
<dbReference type="EC" id="2.7.7.6" evidence="7"/>
<evidence type="ECO:0000256" key="6">
    <source>
        <dbReference type="ARBA" id="ARBA00048552"/>
    </source>
</evidence>
<sequence length="1330" mass="149162">MFGKDILSIKFEIASSETILSWSYGEVRNGNSFDDDGKPIMDGLFCPKIFGSRNKTECLCKTPTLTQSFDCMVCHVYLGGNTTKTRSRFGHISLATPMVHTLFYKTMPNILSSLLNVDVERVRDLVRCKLHVIRRCDTGEFKRGQIISREIYSKLWMKTESYEVESSGNAITLLLSMIQLKELKRSLIDSKRNVKSIEILNDVNDKIEIVDWVINNKMSLNLMVINVLPVLPAELRPSVVLDDNTKASSDLNELYKGVIDANNVVIGNIERIKHGMVGFNEYVMSIERLQQSVDSLIDNSRSLDEPVGYNNGALKSLVEMLKGKSGRFRHNVLGKRVDYSGRSVIVPGPDLSINECAIPRSMAAELFKPFIHSKLMLEHGIRGQGNTRYLLDCDRQMVYKILEEIIKYCPVLLNRAPTLHKLSMRAFWVKLTNEKVIRLHPLVCSGFNADFDGDQMAVHVPLSLKARIEATTLLMAGNNVFHPAHGDPCILPSQDMILGLYYMSLTSSEHSDIHLSSYVEVTKALVHGKISLHTKVKFTTIKNNIRVTIFTTPGRLLISELVPSSCNFIYEWDDPELTKQFIHDVIIMVNEKCGRQQMVVFCERLMKIGFKYVTRSGLSLSRSEFDTSSYKKELLNHVRSVINKSWSDKLDKIKLPTFSKIWHKMLTDVYNNINLETYSNSLNQTAIQMIVNSGARGTVSQVQQLLGSKGYVVDFNEQQSKLPILNSYNEGLSLIQLFCCTYSSRRGLMDTALKTASSGYLTRKLVETTREWVIDEMDCHTKDGLCVNPVIDLDFIKNRLIGRFLLRDILSNRMVIARKNELISVTNVSKILTCCGNQLWIRSPLTCQATSGVCKLCYGIELSSGDIVQRGDSVGVLAAQSIGEPGTQLTLRTFHGLTEADHKKQTQDLEKCLTSPFSGIIKIEYLSCVCSTDLDIIVTTSKCILSIIQNTNKIRSYKLSRGSRLLVHNNDCVNVGEVLCFNCVESNTILVLTNGIITFECLKYGLNLNRSNNNRNLIGRNIKTKLLANKIPLICLNVGKRIKLCCSSVWDKINFIVKPGLNVNAFGVLFEVVSGYKPINRITLTEGFERLSKLLDNSIAEDNNSVICNTDSIPRYGTDGNGNGIFIIDPMRLDEWPLIFSGVNVGPFTNNNKMMKRGTVVMSGETDLSNYADAYGYNGLYNYFIEIIQEIYNVQGVNVNSKHIEMVLRQMMNIINISDPGDSTLGIGSDHDWQDFARINKYVSILCGRLAVGRRKIIGVTQGCIDGNSILSAISFQGTIKIIIKAILSGIDYIVTDIKDRMILGKLPLIGTGLTTSKHKKMKLLQQPGS</sequence>
<dbReference type="Gene3D" id="1.10.274.100">
    <property type="entry name" value="RNA polymerase Rpb1, domain 3"/>
    <property type="match status" value="2"/>
</dbReference>
<dbReference type="InterPro" id="IPR000722">
    <property type="entry name" value="RNA_pol_asu"/>
</dbReference>
<dbReference type="SMART" id="SM00663">
    <property type="entry name" value="RPOLA_N"/>
    <property type="match status" value="1"/>
</dbReference>
<dbReference type="GO" id="GO:0003899">
    <property type="term" value="F:DNA-directed RNA polymerase activity"/>
    <property type="evidence" value="ECO:0007669"/>
    <property type="project" value="UniProtKB-EC"/>
</dbReference>
<dbReference type="InterPro" id="IPR044893">
    <property type="entry name" value="RNA_pol_Rpb1_clamp_domain"/>
</dbReference>
<keyword evidence="3 7" id="KW-0548">Nucleotidyltransferase</keyword>
<dbReference type="InterPro" id="IPR007080">
    <property type="entry name" value="RNA_pol_Rpb1_1"/>
</dbReference>
<evidence type="ECO:0000256" key="2">
    <source>
        <dbReference type="ARBA" id="ARBA00022679"/>
    </source>
</evidence>
<dbReference type="InterPro" id="IPR006592">
    <property type="entry name" value="RNA_pol_N"/>
</dbReference>
<dbReference type="RefSeq" id="WP_146656532.1">
    <property type="nucleotide sequence ID" value="NZ_CM008770.1"/>
</dbReference>
<name>A0ABX4MGW3_9HYPH</name>
<evidence type="ECO:0000313" key="10">
    <source>
        <dbReference type="Proteomes" id="UP000230981"/>
    </source>
</evidence>
<dbReference type="Gene3D" id="1.10.1790.20">
    <property type="match status" value="1"/>
</dbReference>
<reference evidence="9" key="1">
    <citation type="submission" date="2017-09" db="EMBL/GenBank/DDBJ databases">
        <authorList>
            <person name="Campbell M.A."/>
            <person name="Lukasik P."/>
            <person name="Simon C."/>
            <person name="McCutcheon J.P."/>
        </authorList>
    </citation>
    <scope>NUCLEOTIDE SEQUENCE [LARGE SCALE GENOMIC DNA]</scope>
    <source>
        <strain evidence="9">MAGTDC</strain>
    </source>
</reference>
<dbReference type="EMBL" id="NXGO01000010">
    <property type="protein sequence ID" value="PIM95979.1"/>
    <property type="molecule type" value="Genomic_DNA"/>
</dbReference>
<dbReference type="PANTHER" id="PTHR19376">
    <property type="entry name" value="DNA-DIRECTED RNA POLYMERASE"/>
    <property type="match status" value="1"/>
</dbReference>
<keyword evidence="10" id="KW-1185">Reference proteome</keyword>
<dbReference type="Proteomes" id="UP000230981">
    <property type="component" value="Unassembled WGS sequence"/>
</dbReference>
<comment type="catalytic activity">
    <reaction evidence="6 7">
        <text>RNA(n) + a ribonucleoside 5'-triphosphate = RNA(n+1) + diphosphate</text>
        <dbReference type="Rhea" id="RHEA:21248"/>
        <dbReference type="Rhea" id="RHEA-COMP:14527"/>
        <dbReference type="Rhea" id="RHEA-COMP:17342"/>
        <dbReference type="ChEBI" id="CHEBI:33019"/>
        <dbReference type="ChEBI" id="CHEBI:61557"/>
        <dbReference type="ChEBI" id="CHEBI:140395"/>
        <dbReference type="EC" id="2.7.7.6"/>
    </reaction>
</comment>
<proteinExistence type="inferred from homology"/>
<dbReference type="InterPro" id="IPR007081">
    <property type="entry name" value="RNA_pol_Rpb1_5"/>
</dbReference>
<dbReference type="Gene3D" id="1.10.40.90">
    <property type="match status" value="1"/>
</dbReference>
<evidence type="ECO:0000256" key="3">
    <source>
        <dbReference type="ARBA" id="ARBA00022695"/>
    </source>
</evidence>
<dbReference type="GO" id="GO:0000428">
    <property type="term" value="C:DNA-directed RNA polymerase complex"/>
    <property type="evidence" value="ECO:0007669"/>
    <property type="project" value="UniProtKB-KW"/>
</dbReference>
<dbReference type="InterPro" id="IPR045867">
    <property type="entry name" value="DNA-dir_RpoC_beta_prime"/>
</dbReference>
<dbReference type="Pfam" id="PF00623">
    <property type="entry name" value="RNA_pol_Rpb1_2"/>
    <property type="match status" value="1"/>
</dbReference>
<dbReference type="InterPro" id="IPR038120">
    <property type="entry name" value="Rpb1_funnel_sf"/>
</dbReference>
<dbReference type="Gene3D" id="2.40.50.100">
    <property type="match status" value="1"/>
</dbReference>
<evidence type="ECO:0000259" key="8">
    <source>
        <dbReference type="SMART" id="SM00663"/>
    </source>
</evidence>
<comment type="similarity">
    <text evidence="7">Belongs to the RNA polymerase beta' chain family.</text>
</comment>